<dbReference type="Proteomes" id="UP000621560">
    <property type="component" value="Unassembled WGS sequence"/>
</dbReference>
<protein>
    <submittedName>
        <fullName evidence="4">SWIM zinc finger family protein</fullName>
    </submittedName>
</protein>
<reference evidence="4" key="1">
    <citation type="submission" date="2020-09" db="EMBL/GenBank/DDBJ databases">
        <title>A novel bacterium of genus Paenibacillus, isolated from South China Sea.</title>
        <authorList>
            <person name="Huang H."/>
            <person name="Mo K."/>
            <person name="Hu Y."/>
        </authorList>
    </citation>
    <scope>NUCLEOTIDE SEQUENCE</scope>
    <source>
        <strain evidence="4">IB182496</strain>
    </source>
</reference>
<dbReference type="RefSeq" id="WP_190918913.1">
    <property type="nucleotide sequence ID" value="NZ_JACXIZ010000024.1"/>
</dbReference>
<sequence>MDTPIRLADERLVYLEEQMAVHLPRHIISRGWEYYRARKVLTFEVVDDRTVYGAVDGSKVYGVVLDADHYPYSRCSCPYEGYCKHMAAVFFAYAANAGEDAETIYLRATGDVTPAPPAPAASDPNRPDRADGPEAWRAWFEAAFGAAWKQCRQSVHPMSAVLTELKGTARDWEKRRQRLHWLHAIEFVLEQVELAYAATDPYSRYYYEMSFTRTVDPWILQFNELAVEVDSRVLPADDEAWVEALLAALRRRALLSGPSLLRWDLLYHVLWERLAGQDEWRIREQAELERAAVGAERGSKGYTFVQAALAALDVAAQRDEAAVARLADADFDRCTELVYGFAEQRLEVRDWPRFGLWMDYLHEQLAACRNAVILRPYFQLCRKADLREPGETDWCARMVHFLPVAYQELAAHWLETRQYREWADLQMYVGVRPDELDVQELRAVSRAAGEVLIPLYHQAVDEAIHARNRQGYRTAAKLLKRLEKLYRAHGAAERWERYVDALAQRYARLRALQEELWKGKVLQ</sequence>
<dbReference type="EMBL" id="JACXIZ010000024">
    <property type="protein sequence ID" value="MBD2846465.1"/>
    <property type="molecule type" value="Genomic_DNA"/>
</dbReference>
<proteinExistence type="predicted"/>
<evidence type="ECO:0000256" key="2">
    <source>
        <dbReference type="SAM" id="MobiDB-lite"/>
    </source>
</evidence>
<accession>A0A927GSW6</accession>
<feature type="domain" description="SWIM-type" evidence="3">
    <location>
        <begin position="61"/>
        <end position="94"/>
    </location>
</feature>
<dbReference type="InterPro" id="IPR007527">
    <property type="entry name" value="Znf_SWIM"/>
</dbReference>
<comment type="caution">
    <text evidence="4">The sequence shown here is derived from an EMBL/GenBank/DDBJ whole genome shotgun (WGS) entry which is preliminary data.</text>
</comment>
<dbReference type="GO" id="GO:0008270">
    <property type="term" value="F:zinc ion binding"/>
    <property type="evidence" value="ECO:0007669"/>
    <property type="project" value="UniProtKB-KW"/>
</dbReference>
<keyword evidence="1" id="KW-0479">Metal-binding</keyword>
<dbReference type="PROSITE" id="PS50966">
    <property type="entry name" value="ZF_SWIM"/>
    <property type="match status" value="1"/>
</dbReference>
<evidence type="ECO:0000256" key="1">
    <source>
        <dbReference type="PROSITE-ProRule" id="PRU00325"/>
    </source>
</evidence>
<evidence type="ECO:0000259" key="3">
    <source>
        <dbReference type="PROSITE" id="PS50966"/>
    </source>
</evidence>
<dbReference type="AlphaFoldDB" id="A0A927GSW6"/>
<evidence type="ECO:0000313" key="5">
    <source>
        <dbReference type="Proteomes" id="UP000621560"/>
    </source>
</evidence>
<feature type="region of interest" description="Disordered" evidence="2">
    <location>
        <begin position="112"/>
        <end position="131"/>
    </location>
</feature>
<keyword evidence="5" id="KW-1185">Reference proteome</keyword>
<dbReference type="Pfam" id="PF04434">
    <property type="entry name" value="SWIM"/>
    <property type="match status" value="1"/>
</dbReference>
<keyword evidence="1" id="KW-0862">Zinc</keyword>
<evidence type="ECO:0000313" key="4">
    <source>
        <dbReference type="EMBL" id="MBD2846465.1"/>
    </source>
</evidence>
<name>A0A927GSW6_9BACL</name>
<gene>
    <name evidence="4" type="ORF">IDH44_14785</name>
</gene>
<keyword evidence="1" id="KW-0863">Zinc-finger</keyword>
<organism evidence="4 5">
    <name type="scientific">Paenibacillus sabuli</name>
    <dbReference type="NCBI Taxonomy" id="2772509"/>
    <lineage>
        <taxon>Bacteria</taxon>
        <taxon>Bacillati</taxon>
        <taxon>Bacillota</taxon>
        <taxon>Bacilli</taxon>
        <taxon>Bacillales</taxon>
        <taxon>Paenibacillaceae</taxon>
        <taxon>Paenibacillus</taxon>
    </lineage>
</organism>